<sequence>MTAYVAKEAFAPDATWTKDEPSEPGGYEHGTPVVAEVCGRVELGSGFKVMRTRRWSGQTMAVRQHVHALSEQKAADLVEQVRAKSRTCTTFTAIEGKPQRAVTPDAEVPRPDGLDDFYAYCGTLPDLRPGMHTCEAYLAWGDLLVVAGANAAHGDPAEARRSALEQLKAVAPGVALALGRA</sequence>
<dbReference type="AlphaFoldDB" id="A0A1H9GC66"/>
<accession>A0A1H9GC66</accession>
<reference evidence="2" key="1">
    <citation type="submission" date="2016-10" db="EMBL/GenBank/DDBJ databases">
        <authorList>
            <person name="Varghese N."/>
            <person name="Submissions S."/>
        </authorList>
    </citation>
    <scope>NUCLEOTIDE SEQUENCE [LARGE SCALE GENOMIC DNA]</scope>
    <source>
        <strain evidence="2">CGMCC 4.3525</strain>
    </source>
</reference>
<evidence type="ECO:0000313" key="2">
    <source>
        <dbReference type="Proteomes" id="UP000199352"/>
    </source>
</evidence>
<organism evidence="1 2">
    <name type="scientific">Lentzea xinjiangensis</name>
    <dbReference type="NCBI Taxonomy" id="402600"/>
    <lineage>
        <taxon>Bacteria</taxon>
        <taxon>Bacillati</taxon>
        <taxon>Actinomycetota</taxon>
        <taxon>Actinomycetes</taxon>
        <taxon>Pseudonocardiales</taxon>
        <taxon>Pseudonocardiaceae</taxon>
        <taxon>Lentzea</taxon>
    </lineage>
</organism>
<protein>
    <submittedName>
        <fullName evidence="1">Uncharacterized protein</fullName>
    </submittedName>
</protein>
<dbReference type="EMBL" id="FOFR01000003">
    <property type="protein sequence ID" value="SEQ47692.1"/>
    <property type="molecule type" value="Genomic_DNA"/>
</dbReference>
<dbReference type="RefSeq" id="WP_089950442.1">
    <property type="nucleotide sequence ID" value="NZ_FOFR01000003.1"/>
</dbReference>
<gene>
    <name evidence="1" type="ORF">SAMN05216188_103159</name>
</gene>
<proteinExistence type="predicted"/>
<keyword evidence="2" id="KW-1185">Reference proteome</keyword>
<dbReference type="OrthoDB" id="3694248at2"/>
<evidence type="ECO:0000313" key="1">
    <source>
        <dbReference type="EMBL" id="SEQ47692.1"/>
    </source>
</evidence>
<dbReference type="Proteomes" id="UP000199352">
    <property type="component" value="Unassembled WGS sequence"/>
</dbReference>
<name>A0A1H9GC66_9PSEU</name>